<evidence type="ECO:0000313" key="2">
    <source>
        <dbReference type="Proteomes" id="UP000191249"/>
    </source>
</evidence>
<accession>A0AAU8VHZ1</accession>
<sequence length="207" mass="22801">MVGAAGGSLNGTSGANTNALFNAQVGGVLGQNAVENNNALDRLDGFTPDERALRSRWGLNRPDPDAHEIANLIKQGKLVLDKTLADYIYAKNKDPNLVIEVPDNGKPLDVVLLDKKKGWKANPAKPDEEIHGARVAYTSYSRWAVFGKVVVSRHKKTGKIRIIPDTYDFEMQDWQNNKLRNIETFIGSPGSGTKFKIDFKGRVNIVN</sequence>
<evidence type="ECO:0000313" key="1">
    <source>
        <dbReference type="EMBL" id="ARB05076.1"/>
    </source>
</evidence>
<name>A0AAU8VHZ1_NEILA</name>
<dbReference type="Proteomes" id="UP000191249">
    <property type="component" value="Chromosome"/>
</dbReference>
<proteinExistence type="predicted"/>
<dbReference type="EMBL" id="CP019894">
    <property type="protein sequence ID" value="ARB05076.1"/>
    <property type="molecule type" value="Genomic_DNA"/>
</dbReference>
<dbReference type="AlphaFoldDB" id="A0AAU8VHZ1"/>
<organism evidence="1 2">
    <name type="scientific">Neisseria lactamica</name>
    <dbReference type="NCBI Taxonomy" id="486"/>
    <lineage>
        <taxon>Bacteria</taxon>
        <taxon>Pseudomonadati</taxon>
        <taxon>Pseudomonadota</taxon>
        <taxon>Betaproteobacteria</taxon>
        <taxon>Neisseriales</taxon>
        <taxon>Neisseriaceae</taxon>
        <taxon>Neisseria</taxon>
    </lineage>
</organism>
<reference evidence="1 2" key="1">
    <citation type="submission" date="2017-03" db="EMBL/GenBank/DDBJ databases">
        <title>N. lactamica Y92-1009 whole genome sequence.</title>
        <authorList>
            <person name="Pandey A.K."/>
            <person name="Read R.C."/>
        </authorList>
    </citation>
    <scope>NUCLEOTIDE SEQUENCE [LARGE SCALE GENOMIC DNA]</scope>
    <source>
        <strain evidence="1 2">Y92-1009</strain>
    </source>
</reference>
<protein>
    <recommendedName>
        <fullName evidence="3">Toxin CdiA</fullName>
    </recommendedName>
</protein>
<dbReference type="RefSeq" id="WP_045750159.1">
    <property type="nucleotide sequence ID" value="NZ_QQCO01000020.1"/>
</dbReference>
<gene>
    <name evidence="1" type="ORF">B2G52_09470</name>
</gene>
<evidence type="ECO:0008006" key="3">
    <source>
        <dbReference type="Google" id="ProtNLM"/>
    </source>
</evidence>